<accession>A0AAD4DN19</accession>
<feature type="region of interest" description="Disordered" evidence="1">
    <location>
        <begin position="288"/>
        <end position="336"/>
    </location>
</feature>
<gene>
    <name evidence="2" type="ORF">F5891DRAFT_1178873</name>
</gene>
<proteinExistence type="predicted"/>
<dbReference type="Proteomes" id="UP001195769">
    <property type="component" value="Unassembled WGS sequence"/>
</dbReference>
<name>A0AAD4DN19_9AGAM</name>
<evidence type="ECO:0000313" key="3">
    <source>
        <dbReference type="Proteomes" id="UP001195769"/>
    </source>
</evidence>
<organism evidence="2 3">
    <name type="scientific">Suillus fuscotomentosus</name>
    <dbReference type="NCBI Taxonomy" id="1912939"/>
    <lineage>
        <taxon>Eukaryota</taxon>
        <taxon>Fungi</taxon>
        <taxon>Dikarya</taxon>
        <taxon>Basidiomycota</taxon>
        <taxon>Agaricomycotina</taxon>
        <taxon>Agaricomycetes</taxon>
        <taxon>Agaricomycetidae</taxon>
        <taxon>Boletales</taxon>
        <taxon>Suillineae</taxon>
        <taxon>Suillaceae</taxon>
        <taxon>Suillus</taxon>
    </lineage>
</organism>
<dbReference type="AlphaFoldDB" id="A0AAD4DN19"/>
<feature type="compositionally biased region" description="Basic and acidic residues" evidence="1">
    <location>
        <begin position="320"/>
        <end position="336"/>
    </location>
</feature>
<sequence length="336" mass="37952">MKIFDFAAHHRALKENPNYAINAKILQRAEWRHGGSGHILTDKDSDEPFVGIAVMHIVDFRLQCSPIGSFLGSKYGGMEKAKYQFIGGRTHGKDGFDEDFARTHALLNNIQNAIAVSHNKKDMLLDEQSVRFARNIFEKRVSLTNSTVRLFKAYLYNHKEHAVPDSPTASRRTVYLEDLENPHGSHTVGTGEELKMDDETANWPVDSQYSDDLATIKAFYKAVPLRVYDENNKFVEPENVNKALCNAIAEIHFTLHHLYLPKNLPPQDSFRANIEQILILQRGKTTTSIYTSDPRAGPASTTKATHHTPPPTEAPPSKRLHTEEQTVTKGKEKEHD</sequence>
<dbReference type="GeneID" id="64660104"/>
<protein>
    <submittedName>
        <fullName evidence="2">Uncharacterized protein</fullName>
    </submittedName>
</protein>
<evidence type="ECO:0000256" key="1">
    <source>
        <dbReference type="SAM" id="MobiDB-lite"/>
    </source>
</evidence>
<comment type="caution">
    <text evidence="2">The sequence shown here is derived from an EMBL/GenBank/DDBJ whole genome shotgun (WGS) entry which is preliminary data.</text>
</comment>
<evidence type="ECO:0000313" key="2">
    <source>
        <dbReference type="EMBL" id="KAG1884489.1"/>
    </source>
</evidence>
<reference evidence="2" key="1">
    <citation type="journal article" date="2020" name="New Phytol.">
        <title>Comparative genomics reveals dynamic genome evolution in host specialist ectomycorrhizal fungi.</title>
        <authorList>
            <person name="Lofgren L.A."/>
            <person name="Nguyen N.H."/>
            <person name="Vilgalys R."/>
            <person name="Ruytinx J."/>
            <person name="Liao H.L."/>
            <person name="Branco S."/>
            <person name="Kuo A."/>
            <person name="LaButti K."/>
            <person name="Lipzen A."/>
            <person name="Andreopoulos W."/>
            <person name="Pangilinan J."/>
            <person name="Riley R."/>
            <person name="Hundley H."/>
            <person name="Na H."/>
            <person name="Barry K."/>
            <person name="Grigoriev I.V."/>
            <person name="Stajich J.E."/>
            <person name="Kennedy P.G."/>
        </authorList>
    </citation>
    <scope>NUCLEOTIDE SEQUENCE</scope>
    <source>
        <strain evidence="2">FC203</strain>
    </source>
</reference>
<keyword evidence="3" id="KW-1185">Reference proteome</keyword>
<dbReference type="EMBL" id="JABBWK010000423">
    <property type="protein sequence ID" value="KAG1884489.1"/>
    <property type="molecule type" value="Genomic_DNA"/>
</dbReference>
<dbReference type="RefSeq" id="XP_041216262.1">
    <property type="nucleotide sequence ID" value="XM_041365806.1"/>
</dbReference>